<comment type="catalytic activity">
    <reaction evidence="9 10">
        <text>L-glutamine + H2O = L-glutamate + NH4(+)</text>
        <dbReference type="Rhea" id="RHEA:15889"/>
        <dbReference type="ChEBI" id="CHEBI:15377"/>
        <dbReference type="ChEBI" id="CHEBI:28938"/>
        <dbReference type="ChEBI" id="CHEBI:29985"/>
        <dbReference type="ChEBI" id="CHEBI:58359"/>
        <dbReference type="EC" id="3.5.1.2"/>
    </reaction>
</comment>
<keyword evidence="10" id="KW-0963">Cytoplasm</keyword>
<dbReference type="GO" id="GO:0004359">
    <property type="term" value="F:glutaminase activity"/>
    <property type="evidence" value="ECO:0007669"/>
    <property type="project" value="UniProtKB-EC"/>
</dbReference>
<dbReference type="NCBIfam" id="TIGR01855">
    <property type="entry name" value="IMP_synth_hisH"/>
    <property type="match status" value="1"/>
</dbReference>
<dbReference type="Pfam" id="PF00117">
    <property type="entry name" value="GATase"/>
    <property type="match status" value="1"/>
</dbReference>
<dbReference type="PIRSF" id="PIRSF000495">
    <property type="entry name" value="Amidotransf_hisH"/>
    <property type="match status" value="1"/>
</dbReference>
<comment type="caution">
    <text evidence="13">The sequence shown here is derived from an EMBL/GenBank/DDBJ whole genome shotgun (WGS) entry which is preliminary data.</text>
</comment>
<dbReference type="Gene3D" id="3.40.50.880">
    <property type="match status" value="1"/>
</dbReference>
<dbReference type="UniPathway" id="UPA00031">
    <property type="reaction ID" value="UER00010"/>
</dbReference>
<dbReference type="InterPro" id="IPR029062">
    <property type="entry name" value="Class_I_gatase-like"/>
</dbReference>
<feature type="active site" evidence="10 11">
    <location>
        <position position="197"/>
    </location>
</feature>
<evidence type="ECO:0000259" key="12">
    <source>
        <dbReference type="Pfam" id="PF00117"/>
    </source>
</evidence>
<dbReference type="PANTHER" id="PTHR42701:SF1">
    <property type="entry name" value="IMIDAZOLE GLYCEROL PHOSPHATE SYNTHASE SUBUNIT HISH"/>
    <property type="match status" value="1"/>
</dbReference>
<dbReference type="OrthoDB" id="9807137at2"/>
<dbReference type="AlphaFoldDB" id="A0A2N0APU1"/>
<dbReference type="CDD" id="cd01748">
    <property type="entry name" value="GATase1_IGP_Synthase"/>
    <property type="match status" value="1"/>
</dbReference>
<dbReference type="PANTHER" id="PTHR42701">
    <property type="entry name" value="IMIDAZOLE GLYCEROL PHOSPHATE SYNTHASE SUBUNIT HISH"/>
    <property type="match status" value="1"/>
</dbReference>
<evidence type="ECO:0000256" key="6">
    <source>
        <dbReference type="ARBA" id="ARBA00023102"/>
    </source>
</evidence>
<keyword evidence="14" id="KW-1185">Reference proteome</keyword>
<evidence type="ECO:0000256" key="3">
    <source>
        <dbReference type="ARBA" id="ARBA00022605"/>
    </source>
</evidence>
<reference evidence="13 14" key="1">
    <citation type="submission" date="2017-07" db="EMBL/GenBank/DDBJ databases">
        <title>Leptospira spp. isolated from tropical soils.</title>
        <authorList>
            <person name="Thibeaux R."/>
            <person name="Iraola G."/>
            <person name="Ferres I."/>
            <person name="Bierque E."/>
            <person name="Girault D."/>
            <person name="Soupe-Gilbert M.-E."/>
            <person name="Picardeau M."/>
            <person name="Goarant C."/>
        </authorList>
    </citation>
    <scope>NUCLEOTIDE SEQUENCE [LARGE SCALE GENOMIC DNA]</scope>
    <source>
        <strain evidence="13 14">FH2-B-A1</strain>
    </source>
</reference>
<dbReference type="EC" id="4.3.2.10" evidence="10"/>
<dbReference type="InterPro" id="IPR010139">
    <property type="entry name" value="Imidazole-glycPsynth_HisH"/>
</dbReference>
<feature type="active site" evidence="10 11">
    <location>
        <position position="199"/>
    </location>
</feature>
<keyword evidence="3 10" id="KW-0028">Amino-acid biosynthesis</keyword>
<dbReference type="SUPFAM" id="SSF52317">
    <property type="entry name" value="Class I glutamine amidotransferase-like"/>
    <property type="match status" value="1"/>
</dbReference>
<evidence type="ECO:0000256" key="2">
    <source>
        <dbReference type="ARBA" id="ARBA00011152"/>
    </source>
</evidence>
<keyword evidence="4 10" id="KW-0378">Hydrolase</keyword>
<proteinExistence type="inferred from homology"/>
<dbReference type="PROSITE" id="PS51273">
    <property type="entry name" value="GATASE_TYPE_1"/>
    <property type="match status" value="1"/>
</dbReference>
<evidence type="ECO:0000256" key="11">
    <source>
        <dbReference type="PIRSR" id="PIRSR000495-1"/>
    </source>
</evidence>
<evidence type="ECO:0000256" key="8">
    <source>
        <dbReference type="ARBA" id="ARBA00047838"/>
    </source>
</evidence>
<dbReference type="EC" id="3.5.1.2" evidence="10"/>
<feature type="domain" description="Glutamine amidotransferase" evidence="12">
    <location>
        <begin position="7"/>
        <end position="212"/>
    </location>
</feature>
<evidence type="ECO:0000313" key="13">
    <source>
        <dbReference type="EMBL" id="PJZ86309.1"/>
    </source>
</evidence>
<name>A0A2N0APU1_9LEPT</name>
<comment type="catalytic activity">
    <reaction evidence="8 10">
        <text>5-[(5-phospho-1-deoxy-D-ribulos-1-ylimino)methylamino]-1-(5-phospho-beta-D-ribosyl)imidazole-4-carboxamide + L-glutamine = D-erythro-1-(imidazol-4-yl)glycerol 3-phosphate + 5-amino-1-(5-phospho-beta-D-ribosyl)imidazole-4-carboxamide + L-glutamate + H(+)</text>
        <dbReference type="Rhea" id="RHEA:24793"/>
        <dbReference type="ChEBI" id="CHEBI:15378"/>
        <dbReference type="ChEBI" id="CHEBI:29985"/>
        <dbReference type="ChEBI" id="CHEBI:58278"/>
        <dbReference type="ChEBI" id="CHEBI:58359"/>
        <dbReference type="ChEBI" id="CHEBI:58475"/>
        <dbReference type="ChEBI" id="CHEBI:58525"/>
        <dbReference type="EC" id="4.3.2.10"/>
    </reaction>
</comment>
<dbReference type="GO" id="GO:0000107">
    <property type="term" value="F:imidazoleglycerol-phosphate synthase activity"/>
    <property type="evidence" value="ECO:0007669"/>
    <property type="project" value="UniProtKB-UniRule"/>
</dbReference>
<dbReference type="HAMAP" id="MF_00278">
    <property type="entry name" value="HisH"/>
    <property type="match status" value="1"/>
</dbReference>
<dbReference type="GO" id="GO:0005737">
    <property type="term" value="C:cytoplasm"/>
    <property type="evidence" value="ECO:0007669"/>
    <property type="project" value="UniProtKB-SubCell"/>
</dbReference>
<evidence type="ECO:0000256" key="9">
    <source>
        <dbReference type="ARBA" id="ARBA00049534"/>
    </source>
</evidence>
<comment type="subunit">
    <text evidence="2 10">Heterodimer of HisH and HisF.</text>
</comment>
<accession>A0A2N0APU1</accession>
<dbReference type="RefSeq" id="WP_100743191.1">
    <property type="nucleotide sequence ID" value="NZ_NPDW01000001.1"/>
</dbReference>
<dbReference type="Proteomes" id="UP000232145">
    <property type="component" value="Unassembled WGS sequence"/>
</dbReference>
<evidence type="ECO:0000256" key="5">
    <source>
        <dbReference type="ARBA" id="ARBA00022962"/>
    </source>
</evidence>
<gene>
    <name evidence="10 13" type="primary">hisH</name>
    <name evidence="13" type="ORF">CH364_09130</name>
</gene>
<dbReference type="GO" id="GO:0016829">
    <property type="term" value="F:lyase activity"/>
    <property type="evidence" value="ECO:0007669"/>
    <property type="project" value="UniProtKB-KW"/>
</dbReference>
<sequence>MSQPDVLIIDYGVGNLLSVQRGFEYCGAKVDISADPDQILKASHVILPGVGAFANAMDALNQRNLVEVIHEVVKKGNPLLAICLGMQMLLDESEEFGITKGLGLIPGRVVPIPSSTSQGQPQKIPHIGWSELHPSNETKEWKLSILDGLSDGDSVYFVHSFMALPDNDEYRLADTFYGGNRISAVIGRENVFGCQFHPEKSGSVGLKILSQFIKL</sequence>
<dbReference type="GO" id="GO:0000105">
    <property type="term" value="P:L-histidine biosynthetic process"/>
    <property type="evidence" value="ECO:0007669"/>
    <property type="project" value="UniProtKB-UniRule"/>
</dbReference>
<organism evidence="13 14">
    <name type="scientific">Leptospira harrisiae</name>
    <dbReference type="NCBI Taxonomy" id="2023189"/>
    <lineage>
        <taxon>Bacteria</taxon>
        <taxon>Pseudomonadati</taxon>
        <taxon>Spirochaetota</taxon>
        <taxon>Spirochaetia</taxon>
        <taxon>Leptospirales</taxon>
        <taxon>Leptospiraceae</taxon>
        <taxon>Leptospira</taxon>
    </lineage>
</organism>
<comment type="function">
    <text evidence="10">IGPS catalyzes the conversion of PRFAR and glutamine to IGP, AICAR and glutamate. The HisH subunit catalyzes the hydrolysis of glutamine to glutamate and ammonia as part of the synthesis of IGP and AICAR. The resulting ammonia molecule is channeled to the active site of HisF.</text>
</comment>
<evidence type="ECO:0000256" key="7">
    <source>
        <dbReference type="ARBA" id="ARBA00023239"/>
    </source>
</evidence>
<evidence type="ECO:0000313" key="14">
    <source>
        <dbReference type="Proteomes" id="UP000232145"/>
    </source>
</evidence>
<evidence type="ECO:0000256" key="10">
    <source>
        <dbReference type="HAMAP-Rule" id="MF_00278"/>
    </source>
</evidence>
<comment type="subcellular location">
    <subcellularLocation>
        <location evidence="10">Cytoplasm</location>
    </subcellularLocation>
</comment>
<keyword evidence="7 10" id="KW-0456">Lyase</keyword>
<evidence type="ECO:0000256" key="1">
    <source>
        <dbReference type="ARBA" id="ARBA00005091"/>
    </source>
</evidence>
<feature type="active site" description="Nucleophile" evidence="10 11">
    <location>
        <position position="83"/>
    </location>
</feature>
<dbReference type="EMBL" id="NPDX01000001">
    <property type="protein sequence ID" value="PJZ86309.1"/>
    <property type="molecule type" value="Genomic_DNA"/>
</dbReference>
<keyword evidence="6 10" id="KW-0368">Histidine biosynthesis</keyword>
<comment type="pathway">
    <text evidence="1 10">Amino-acid biosynthesis; L-histidine biosynthesis; L-histidine from 5-phospho-alpha-D-ribose 1-diphosphate: step 5/9.</text>
</comment>
<protein>
    <recommendedName>
        <fullName evidence="10">Imidazole glycerol phosphate synthase subunit HisH</fullName>
        <ecNumber evidence="10">4.3.2.10</ecNumber>
    </recommendedName>
    <alternativeName>
        <fullName evidence="10">IGP synthase glutaminase subunit</fullName>
        <ecNumber evidence="10">3.5.1.2</ecNumber>
    </alternativeName>
    <alternativeName>
        <fullName evidence="10">IGP synthase subunit HisH</fullName>
    </alternativeName>
    <alternativeName>
        <fullName evidence="10">ImGP synthase subunit HisH</fullName>
        <shortName evidence="10">IGPS subunit HisH</shortName>
    </alternativeName>
</protein>
<dbReference type="InterPro" id="IPR017926">
    <property type="entry name" value="GATASE"/>
</dbReference>
<evidence type="ECO:0000256" key="4">
    <source>
        <dbReference type="ARBA" id="ARBA00022801"/>
    </source>
</evidence>
<keyword evidence="5 10" id="KW-0315">Glutamine amidotransferase</keyword>